<name>A0A1B3Z6U5_9SPHN</name>
<reference evidence="1 2" key="1">
    <citation type="submission" date="2016-01" db="EMBL/GenBank/DDBJ databases">
        <title>Complete genome and mega plasmid sequence of Sphingomonas panacis DCY99 elicits systemic resistance in rice to Xanthomonas oryzae.</title>
        <authorList>
            <person name="Kim Y.J."/>
            <person name="Yang D.C."/>
            <person name="Sing P."/>
        </authorList>
    </citation>
    <scope>NUCLEOTIDE SEQUENCE [LARGE SCALE GENOMIC DNA]</scope>
    <source>
        <strain evidence="1 2">DCY99</strain>
    </source>
</reference>
<dbReference type="SUPFAM" id="SSF55874">
    <property type="entry name" value="ATPase domain of HSP90 chaperone/DNA topoisomerase II/histidine kinase"/>
    <property type="match status" value="1"/>
</dbReference>
<evidence type="ECO:0000313" key="2">
    <source>
        <dbReference type="Proteomes" id="UP000094256"/>
    </source>
</evidence>
<gene>
    <name evidence="1" type="ORF">AWL63_03315</name>
</gene>
<sequence length="214" mass="23226">MESAHTLLKKTAIPREREMQTEQITTRQMPAFRWNEATPARFDLFGANAPTQRVAPPQASTIEIGRQFATLAPVLDRLAGARTKVTLEAGDQALQVRVVPTDFDAAMRDLVAQACAAGADAIVIRARRVGQRIWLLVADTGGATPRSELTRTRAFVHAAHGRLRIHSRPQRGTAISVILPAVLTLAACEPGARIGRLTSKKEKSNAKDRQPVAA</sequence>
<protein>
    <recommendedName>
        <fullName evidence="3">Histidine kinase/HSP90-like ATPase domain-containing protein</fullName>
    </recommendedName>
</protein>
<dbReference type="InterPro" id="IPR036890">
    <property type="entry name" value="HATPase_C_sf"/>
</dbReference>
<accession>A0A1B3Z6U5</accession>
<dbReference type="KEGG" id="span:AWL63_03315"/>
<dbReference type="Proteomes" id="UP000094256">
    <property type="component" value="Chromosome"/>
</dbReference>
<organism evidence="1 2">
    <name type="scientific">Sphingomonas panacis</name>
    <dbReference type="NCBI Taxonomy" id="1560345"/>
    <lineage>
        <taxon>Bacteria</taxon>
        <taxon>Pseudomonadati</taxon>
        <taxon>Pseudomonadota</taxon>
        <taxon>Alphaproteobacteria</taxon>
        <taxon>Sphingomonadales</taxon>
        <taxon>Sphingomonadaceae</taxon>
        <taxon>Sphingomonas</taxon>
    </lineage>
</organism>
<dbReference type="AlphaFoldDB" id="A0A1B3Z6U5"/>
<dbReference type="Gene3D" id="3.30.565.10">
    <property type="entry name" value="Histidine kinase-like ATPase, C-terminal domain"/>
    <property type="match status" value="1"/>
</dbReference>
<dbReference type="STRING" id="1560345.AWL63_03315"/>
<dbReference type="EMBL" id="CP014168">
    <property type="protein sequence ID" value="AOH83147.1"/>
    <property type="molecule type" value="Genomic_DNA"/>
</dbReference>
<proteinExistence type="predicted"/>
<evidence type="ECO:0000313" key="1">
    <source>
        <dbReference type="EMBL" id="AOH83147.1"/>
    </source>
</evidence>
<keyword evidence="2" id="KW-1185">Reference proteome</keyword>
<evidence type="ECO:0008006" key="3">
    <source>
        <dbReference type="Google" id="ProtNLM"/>
    </source>
</evidence>